<dbReference type="EMBL" id="LR797291">
    <property type="protein sequence ID" value="CAB4199631.1"/>
    <property type="molecule type" value="Genomic_DNA"/>
</dbReference>
<evidence type="ECO:0000313" key="3">
    <source>
        <dbReference type="EMBL" id="CAB4171888.1"/>
    </source>
</evidence>
<evidence type="ECO:0000259" key="2">
    <source>
        <dbReference type="Pfam" id="PF18932"/>
    </source>
</evidence>
<evidence type="ECO:0000313" key="4">
    <source>
        <dbReference type="EMBL" id="CAB4183909.1"/>
    </source>
</evidence>
<evidence type="ECO:0000313" key="6">
    <source>
        <dbReference type="EMBL" id="CAB4214489.1"/>
    </source>
</evidence>
<name>A0A6J5PS54_9CAUD</name>
<reference evidence="3" key="1">
    <citation type="submission" date="2020-05" db="EMBL/GenBank/DDBJ databases">
        <authorList>
            <person name="Chiriac C."/>
            <person name="Salcher M."/>
            <person name="Ghai R."/>
            <person name="Kavagutti S V."/>
        </authorList>
    </citation>
    <scope>NUCLEOTIDE SEQUENCE</scope>
</reference>
<dbReference type="Pfam" id="PF18932">
    <property type="entry name" value="DUF5681"/>
    <property type="match status" value="1"/>
</dbReference>
<dbReference type="EMBL" id="LR797404">
    <property type="protein sequence ID" value="CAB4214489.1"/>
    <property type="molecule type" value="Genomic_DNA"/>
</dbReference>
<evidence type="ECO:0000313" key="5">
    <source>
        <dbReference type="EMBL" id="CAB4199631.1"/>
    </source>
</evidence>
<accession>A0A6J5PS54</accession>
<gene>
    <name evidence="4" type="ORF">UFOVP1097_10</name>
    <name evidence="5" type="ORF">UFOVP1349_4</name>
    <name evidence="6" type="ORF">UFOVP1456_41</name>
    <name evidence="3" type="ORF">UFOVP925_39</name>
</gene>
<dbReference type="EMBL" id="LR797048">
    <property type="protein sequence ID" value="CAB4183909.1"/>
    <property type="molecule type" value="Genomic_DNA"/>
</dbReference>
<dbReference type="EMBL" id="LR796876">
    <property type="protein sequence ID" value="CAB4171888.1"/>
    <property type="molecule type" value="Genomic_DNA"/>
</dbReference>
<protein>
    <recommendedName>
        <fullName evidence="2">DUF5681 domain-containing protein</fullName>
    </recommendedName>
</protein>
<proteinExistence type="predicted"/>
<dbReference type="InterPro" id="IPR043736">
    <property type="entry name" value="DUF5681"/>
</dbReference>
<feature type="region of interest" description="Disordered" evidence="1">
    <location>
        <begin position="1"/>
        <end position="23"/>
    </location>
</feature>
<feature type="domain" description="DUF5681" evidence="2">
    <location>
        <begin position="5"/>
        <end position="71"/>
    </location>
</feature>
<organism evidence="3">
    <name type="scientific">uncultured Caudovirales phage</name>
    <dbReference type="NCBI Taxonomy" id="2100421"/>
    <lineage>
        <taxon>Viruses</taxon>
        <taxon>Duplodnaviria</taxon>
        <taxon>Heunggongvirae</taxon>
        <taxon>Uroviricota</taxon>
        <taxon>Caudoviricetes</taxon>
        <taxon>Peduoviridae</taxon>
        <taxon>Maltschvirus</taxon>
        <taxon>Maltschvirus maltsch</taxon>
    </lineage>
</organism>
<sequence length="93" mass="9964">MVGRPFQPGVSGNPAGRPKTKPFRDALERVIAAASADADALDVIAQALYDKAKTGDVPAMKEFADRLDGKPAQALEMSGSLEMTHEERLARLK</sequence>
<evidence type="ECO:0000256" key="1">
    <source>
        <dbReference type="SAM" id="MobiDB-lite"/>
    </source>
</evidence>